<dbReference type="EMBL" id="SBHS01000003">
    <property type="protein sequence ID" value="TWU77679.1"/>
    <property type="molecule type" value="Genomic_DNA"/>
</dbReference>
<reference evidence="3" key="1">
    <citation type="submission" date="2018-12" db="EMBL/GenBank/DDBJ databases">
        <title>The complete genome of Metarhizium rileyi, a key fungal pathogen of Lepidoptera.</title>
        <authorList>
            <person name="Binneck E."/>
            <person name="Lastra C.C.L."/>
            <person name="Sosa-Gomez D.R."/>
        </authorList>
    </citation>
    <scope>NUCLEOTIDE SEQUENCE [LARGE SCALE GENOMIC DNA]</scope>
    <source>
        <strain evidence="3">Cep018-CH2</strain>
    </source>
</reference>
<evidence type="ECO:0000256" key="1">
    <source>
        <dbReference type="SAM" id="Coils"/>
    </source>
</evidence>
<dbReference type="AlphaFoldDB" id="A0A5C6GK04"/>
<dbReference type="Proteomes" id="UP000317257">
    <property type="component" value="Unassembled WGS sequence"/>
</dbReference>
<comment type="caution">
    <text evidence="2">The sequence shown here is derived from an EMBL/GenBank/DDBJ whole genome shotgun (WGS) entry which is preliminary data.</text>
</comment>
<organism evidence="2 3">
    <name type="scientific">Metarhizium rileyi (strain RCEF 4871)</name>
    <name type="common">Nomuraea rileyi</name>
    <dbReference type="NCBI Taxonomy" id="1649241"/>
    <lineage>
        <taxon>Eukaryota</taxon>
        <taxon>Fungi</taxon>
        <taxon>Dikarya</taxon>
        <taxon>Ascomycota</taxon>
        <taxon>Pezizomycotina</taxon>
        <taxon>Sordariomycetes</taxon>
        <taxon>Hypocreomycetidae</taxon>
        <taxon>Hypocreales</taxon>
        <taxon>Clavicipitaceae</taxon>
        <taxon>Metarhizium</taxon>
    </lineage>
</organism>
<protein>
    <submittedName>
        <fullName evidence="2">Uncharacterized protein</fullName>
    </submittedName>
</protein>
<accession>A0A5C6GK04</accession>
<name>A0A5C6GK04_METRR</name>
<proteinExistence type="predicted"/>
<evidence type="ECO:0000313" key="2">
    <source>
        <dbReference type="EMBL" id="TWU77679.1"/>
    </source>
</evidence>
<gene>
    <name evidence="2" type="ORF">ED733_008242</name>
</gene>
<evidence type="ECO:0000313" key="3">
    <source>
        <dbReference type="Proteomes" id="UP000317257"/>
    </source>
</evidence>
<feature type="coiled-coil region" evidence="1">
    <location>
        <begin position="146"/>
        <end position="173"/>
    </location>
</feature>
<keyword evidence="1" id="KW-0175">Coiled coil</keyword>
<dbReference type="Gene3D" id="1.20.1270.70">
    <property type="entry name" value="Designed single chain three-helix bundle"/>
    <property type="match status" value="1"/>
</dbReference>
<sequence length="184" mass="20535">MDQHQQPDFAAAARALEVVVDNVKLCSNIPAVDNGAAIGRMIDARMDALDARMDALDARMDARMNAMMEFLEQKLGSFEQKLGSFEQKLDGMDCKFSTLDKNSRARAINSAVIRPSMELVPMYNIWTGDEITGCPATLRALDELPVSELSRLLRELGETVPRAEREKRRLVKQAFGIIHGQQLL</sequence>